<proteinExistence type="predicted"/>
<keyword evidence="2" id="KW-1185">Reference proteome</keyword>
<accession>A0A9N9GTU5</accession>
<dbReference type="Proteomes" id="UP000789831">
    <property type="component" value="Unassembled WGS sequence"/>
</dbReference>
<organism evidence="1 2">
    <name type="scientific">Ambispora gerdemannii</name>
    <dbReference type="NCBI Taxonomy" id="144530"/>
    <lineage>
        <taxon>Eukaryota</taxon>
        <taxon>Fungi</taxon>
        <taxon>Fungi incertae sedis</taxon>
        <taxon>Mucoromycota</taxon>
        <taxon>Glomeromycotina</taxon>
        <taxon>Glomeromycetes</taxon>
        <taxon>Archaeosporales</taxon>
        <taxon>Ambisporaceae</taxon>
        <taxon>Ambispora</taxon>
    </lineage>
</organism>
<evidence type="ECO:0000313" key="1">
    <source>
        <dbReference type="EMBL" id="CAG8625871.1"/>
    </source>
</evidence>
<dbReference type="AlphaFoldDB" id="A0A9N9GTU5"/>
<dbReference type="OrthoDB" id="2331117at2759"/>
<name>A0A9N9GTU5_9GLOM</name>
<gene>
    <name evidence="1" type="ORF">AGERDE_LOCUS10281</name>
</gene>
<comment type="caution">
    <text evidence="1">The sequence shown here is derived from an EMBL/GenBank/DDBJ whole genome shotgun (WGS) entry which is preliminary data.</text>
</comment>
<protein>
    <submittedName>
        <fullName evidence="1">8497_t:CDS:1</fullName>
    </submittedName>
</protein>
<reference evidence="1" key="1">
    <citation type="submission" date="2021-06" db="EMBL/GenBank/DDBJ databases">
        <authorList>
            <person name="Kallberg Y."/>
            <person name="Tangrot J."/>
            <person name="Rosling A."/>
        </authorList>
    </citation>
    <scope>NUCLEOTIDE SEQUENCE</scope>
    <source>
        <strain evidence="1">MT106</strain>
    </source>
</reference>
<dbReference type="EMBL" id="CAJVPL010003079">
    <property type="protein sequence ID" value="CAG8625871.1"/>
    <property type="molecule type" value="Genomic_DNA"/>
</dbReference>
<evidence type="ECO:0000313" key="2">
    <source>
        <dbReference type="Proteomes" id="UP000789831"/>
    </source>
</evidence>
<sequence length="104" mass="12210">MLHYCSYPKEKDNIHLTFLVIPTGAFFGYRSTPNGISISKNESVNALRTKIWDYYFNEYGNVSFNLRAVDIERREYVYMEPEKKISDYFDKSPAEISIHILVEA</sequence>